<name>A0A0A8YPS6_ARUDO</name>
<accession>A0A0A8YPS6</accession>
<reference evidence="1" key="2">
    <citation type="journal article" date="2015" name="Data Brief">
        <title>Shoot transcriptome of the giant reed, Arundo donax.</title>
        <authorList>
            <person name="Barrero R.A."/>
            <person name="Guerrero F.D."/>
            <person name="Moolhuijzen P."/>
            <person name="Goolsby J.A."/>
            <person name="Tidwell J."/>
            <person name="Bellgard S.E."/>
            <person name="Bellgard M.I."/>
        </authorList>
    </citation>
    <scope>NUCLEOTIDE SEQUENCE</scope>
    <source>
        <tissue evidence="1">Shoot tissue taken approximately 20 cm above the soil surface</tissue>
    </source>
</reference>
<evidence type="ECO:0000313" key="1">
    <source>
        <dbReference type="EMBL" id="JAD27768.1"/>
    </source>
</evidence>
<reference evidence="1" key="1">
    <citation type="submission" date="2014-09" db="EMBL/GenBank/DDBJ databases">
        <authorList>
            <person name="Magalhaes I.L.F."/>
            <person name="Oliveira U."/>
            <person name="Santos F.R."/>
            <person name="Vidigal T.H.D.A."/>
            <person name="Brescovit A.D."/>
            <person name="Santos A.J."/>
        </authorList>
    </citation>
    <scope>NUCLEOTIDE SEQUENCE</scope>
    <source>
        <tissue evidence="1">Shoot tissue taken approximately 20 cm above the soil surface</tissue>
    </source>
</reference>
<proteinExistence type="predicted"/>
<dbReference type="AlphaFoldDB" id="A0A0A8YPS6"/>
<sequence>MFCLDLGHCLLVAATSPYAIRECQLIHLLKIE</sequence>
<organism evidence="1">
    <name type="scientific">Arundo donax</name>
    <name type="common">Giant reed</name>
    <name type="synonym">Donax arundinaceus</name>
    <dbReference type="NCBI Taxonomy" id="35708"/>
    <lineage>
        <taxon>Eukaryota</taxon>
        <taxon>Viridiplantae</taxon>
        <taxon>Streptophyta</taxon>
        <taxon>Embryophyta</taxon>
        <taxon>Tracheophyta</taxon>
        <taxon>Spermatophyta</taxon>
        <taxon>Magnoliopsida</taxon>
        <taxon>Liliopsida</taxon>
        <taxon>Poales</taxon>
        <taxon>Poaceae</taxon>
        <taxon>PACMAD clade</taxon>
        <taxon>Arundinoideae</taxon>
        <taxon>Arundineae</taxon>
        <taxon>Arundo</taxon>
    </lineage>
</organism>
<dbReference type="EMBL" id="GBRH01270127">
    <property type="protein sequence ID" value="JAD27768.1"/>
    <property type="molecule type" value="Transcribed_RNA"/>
</dbReference>
<protein>
    <submittedName>
        <fullName evidence="1">Uncharacterized protein</fullName>
    </submittedName>
</protein>